<evidence type="ECO:0000256" key="3">
    <source>
        <dbReference type="ARBA" id="ARBA00007090"/>
    </source>
</evidence>
<dbReference type="InterPro" id="IPR001460">
    <property type="entry name" value="PCN-bd_Tpept"/>
</dbReference>
<evidence type="ECO:0000256" key="22">
    <source>
        <dbReference type="ARBA" id="ARBA00023316"/>
    </source>
</evidence>
<feature type="region of interest" description="Disordered" evidence="27">
    <location>
        <begin position="784"/>
        <end position="813"/>
    </location>
</feature>
<evidence type="ECO:0000313" key="31">
    <source>
        <dbReference type="EMBL" id="OWJ56073.1"/>
    </source>
</evidence>
<comment type="subcellular location">
    <subcellularLocation>
        <location evidence="1">Cell inner membrane</location>
        <topology evidence="1">Single-pass type II membrane protein</topology>
    </subcellularLocation>
</comment>
<evidence type="ECO:0000256" key="23">
    <source>
        <dbReference type="ARBA" id="ARBA00034000"/>
    </source>
</evidence>
<keyword evidence="18" id="KW-1133">Transmembrane helix</keyword>
<dbReference type="Pfam" id="PF00912">
    <property type="entry name" value="Transgly"/>
    <property type="match status" value="1"/>
</dbReference>
<dbReference type="SUPFAM" id="SSF53955">
    <property type="entry name" value="Lysozyme-like"/>
    <property type="match status" value="1"/>
</dbReference>
<evidence type="ECO:0000256" key="8">
    <source>
        <dbReference type="ARBA" id="ARBA00022519"/>
    </source>
</evidence>
<dbReference type="InterPro" id="IPR012340">
    <property type="entry name" value="NA-bd_OB-fold"/>
</dbReference>
<dbReference type="InterPro" id="IPR023346">
    <property type="entry name" value="Lysozyme-like_dom_sf"/>
</dbReference>
<keyword evidence="15" id="KW-0133">Cell shape</keyword>
<dbReference type="Gene3D" id="3.40.710.10">
    <property type="entry name" value="DD-peptidase/beta-lactamase superfamily"/>
    <property type="match status" value="1"/>
</dbReference>
<dbReference type="InterPro" id="IPR031376">
    <property type="entry name" value="PCB_OB"/>
</dbReference>
<evidence type="ECO:0000256" key="13">
    <source>
        <dbReference type="ARBA" id="ARBA00022692"/>
    </source>
</evidence>
<keyword evidence="22" id="KW-0961">Cell wall biogenesis/degradation</keyword>
<evidence type="ECO:0000256" key="4">
    <source>
        <dbReference type="ARBA" id="ARBA00007739"/>
    </source>
</evidence>
<dbReference type="InterPro" id="IPR050396">
    <property type="entry name" value="Glycosyltr_51/Transpeptidase"/>
</dbReference>
<comment type="catalytic activity">
    <reaction evidence="25">
        <text>[GlcNAc-(1-&gt;4)-Mur2Ac(oyl-L-Ala-gamma-D-Glu-L-Lys-D-Ala-D-Ala)](n)-di-trans,octa-cis-undecaprenyl diphosphate + beta-D-GlcNAc-(1-&gt;4)-Mur2Ac(oyl-L-Ala-gamma-D-Glu-L-Lys-D-Ala-D-Ala)-di-trans,octa-cis-undecaprenyl diphosphate = [GlcNAc-(1-&gt;4)-Mur2Ac(oyl-L-Ala-gamma-D-Glu-L-Lys-D-Ala-D-Ala)](n+1)-di-trans,octa-cis-undecaprenyl diphosphate + di-trans,octa-cis-undecaprenyl diphosphate + H(+)</text>
        <dbReference type="Rhea" id="RHEA:23708"/>
        <dbReference type="Rhea" id="RHEA-COMP:9602"/>
        <dbReference type="Rhea" id="RHEA-COMP:9603"/>
        <dbReference type="ChEBI" id="CHEBI:15378"/>
        <dbReference type="ChEBI" id="CHEBI:58405"/>
        <dbReference type="ChEBI" id="CHEBI:60033"/>
        <dbReference type="ChEBI" id="CHEBI:78435"/>
        <dbReference type="EC" id="2.4.99.28"/>
    </reaction>
</comment>
<keyword evidence="13" id="KW-0812">Transmembrane</keyword>
<comment type="caution">
    <text evidence="31">The sequence shown here is derived from an EMBL/GenBank/DDBJ whole genome shotgun (WGS) entry which is preliminary data.</text>
</comment>
<keyword evidence="32" id="KW-1185">Reference proteome</keyword>
<evidence type="ECO:0000256" key="21">
    <source>
        <dbReference type="ARBA" id="ARBA00023268"/>
    </source>
</evidence>
<protein>
    <recommendedName>
        <fullName evidence="6">Penicillin-binding protein 1A</fullName>
        <ecNumber evidence="24">2.4.99.28</ecNumber>
        <ecNumber evidence="5">3.4.16.4</ecNumber>
    </recommendedName>
</protein>
<name>A0A211YSP0_9PROT</name>
<dbReference type="SUPFAM" id="SSF56601">
    <property type="entry name" value="beta-lactamase/transpeptidase-like"/>
    <property type="match status" value="1"/>
</dbReference>
<evidence type="ECO:0000256" key="20">
    <source>
        <dbReference type="ARBA" id="ARBA00023251"/>
    </source>
</evidence>
<feature type="compositionally biased region" description="Low complexity" evidence="27">
    <location>
        <begin position="790"/>
        <end position="801"/>
    </location>
</feature>
<feature type="domain" description="Glycosyl transferase family 51" evidence="29">
    <location>
        <begin position="55"/>
        <end position="231"/>
    </location>
</feature>
<comment type="similarity">
    <text evidence="3">In the C-terminal section; belongs to the transpeptidase family.</text>
</comment>
<evidence type="ECO:0000256" key="5">
    <source>
        <dbReference type="ARBA" id="ARBA00012448"/>
    </source>
</evidence>
<evidence type="ECO:0000256" key="10">
    <source>
        <dbReference type="ARBA" id="ARBA00022670"/>
    </source>
</evidence>
<keyword evidence="16" id="KW-0735">Signal-anchor</keyword>
<dbReference type="Gene3D" id="1.10.3810.10">
    <property type="entry name" value="Biosynthetic peptidoglycan transglycosylase-like"/>
    <property type="match status" value="1"/>
</dbReference>
<evidence type="ECO:0000259" key="30">
    <source>
        <dbReference type="Pfam" id="PF17092"/>
    </source>
</evidence>
<evidence type="ECO:0000256" key="16">
    <source>
        <dbReference type="ARBA" id="ARBA00022968"/>
    </source>
</evidence>
<evidence type="ECO:0000313" key="32">
    <source>
        <dbReference type="Proteomes" id="UP000196655"/>
    </source>
</evidence>
<keyword evidence="21" id="KW-0511">Multifunctional enzyme</keyword>
<dbReference type="InterPro" id="IPR001264">
    <property type="entry name" value="Glyco_trans_51"/>
</dbReference>
<keyword evidence="9" id="KW-0121">Carboxypeptidase</keyword>
<keyword evidence="8" id="KW-0997">Cell inner membrane</keyword>
<evidence type="ECO:0000256" key="9">
    <source>
        <dbReference type="ARBA" id="ARBA00022645"/>
    </source>
</evidence>
<feature type="domain" description="Penicillin-binding protein transpeptidase" evidence="28">
    <location>
        <begin position="436"/>
        <end position="725"/>
    </location>
</feature>
<gene>
    <name evidence="31" type="ORF">BWR60_35395</name>
</gene>
<comment type="pathway">
    <text evidence="2">Cell wall biogenesis; peptidoglycan biosynthesis.</text>
</comment>
<dbReference type="GO" id="GO:0071555">
    <property type="term" value="P:cell wall organization"/>
    <property type="evidence" value="ECO:0007669"/>
    <property type="project" value="UniProtKB-KW"/>
</dbReference>
<keyword evidence="11" id="KW-0328">Glycosyltransferase</keyword>
<evidence type="ECO:0000259" key="28">
    <source>
        <dbReference type="Pfam" id="PF00905"/>
    </source>
</evidence>
<dbReference type="UniPathway" id="UPA00219"/>
<comment type="catalytic activity">
    <reaction evidence="23">
        <text>Preferential cleavage: (Ac)2-L-Lys-D-Ala-|-D-Ala. Also transpeptidation of peptidyl-alanyl moieties that are N-acyl substituents of D-alanine.</text>
        <dbReference type="EC" id="3.4.16.4"/>
    </reaction>
</comment>
<evidence type="ECO:0000256" key="12">
    <source>
        <dbReference type="ARBA" id="ARBA00022679"/>
    </source>
</evidence>
<dbReference type="GO" id="GO:0009252">
    <property type="term" value="P:peptidoglycan biosynthetic process"/>
    <property type="evidence" value="ECO:0007669"/>
    <property type="project" value="UniProtKB-UniPathway"/>
</dbReference>
<evidence type="ECO:0000256" key="14">
    <source>
        <dbReference type="ARBA" id="ARBA00022801"/>
    </source>
</evidence>
<dbReference type="GO" id="GO:0005886">
    <property type="term" value="C:plasma membrane"/>
    <property type="evidence" value="ECO:0007669"/>
    <property type="project" value="UniProtKB-SubCell"/>
</dbReference>
<keyword evidence="12" id="KW-0808">Transferase</keyword>
<reference evidence="32" key="1">
    <citation type="submission" date="2017-05" db="EMBL/GenBank/DDBJ databases">
        <authorList>
            <person name="Macchi M."/>
            <person name="Festa S."/>
            <person name="Coppotelli B.M."/>
            <person name="Morelli I.S."/>
        </authorList>
    </citation>
    <scope>NUCLEOTIDE SEQUENCE [LARGE SCALE GENOMIC DNA]</scope>
    <source>
        <strain evidence="32">I</strain>
    </source>
</reference>
<dbReference type="RefSeq" id="WP_179222079.1">
    <property type="nucleotide sequence ID" value="NZ_NHON01000181.1"/>
</dbReference>
<dbReference type="PANTHER" id="PTHR32282:SF27">
    <property type="entry name" value="PENICILLIN-BINDING PROTEIN 1A"/>
    <property type="match status" value="1"/>
</dbReference>
<keyword evidence="7" id="KW-1003">Cell membrane</keyword>
<accession>A0A211YSP0</accession>
<dbReference type="InterPro" id="IPR012338">
    <property type="entry name" value="Beta-lactam/transpept-like"/>
</dbReference>
<dbReference type="FunFam" id="1.10.3810.10:FF:000003">
    <property type="entry name" value="Penicillin-binding protein 1a"/>
    <property type="match status" value="1"/>
</dbReference>
<evidence type="ECO:0000256" key="11">
    <source>
        <dbReference type="ARBA" id="ARBA00022676"/>
    </source>
</evidence>
<dbReference type="STRING" id="1122125.GCA_000423185_01808"/>
<dbReference type="EC" id="2.4.99.28" evidence="24"/>
<dbReference type="GO" id="GO:0006508">
    <property type="term" value="P:proteolysis"/>
    <property type="evidence" value="ECO:0007669"/>
    <property type="project" value="UniProtKB-KW"/>
</dbReference>
<dbReference type="GO" id="GO:0030288">
    <property type="term" value="C:outer membrane-bounded periplasmic space"/>
    <property type="evidence" value="ECO:0007669"/>
    <property type="project" value="TreeGrafter"/>
</dbReference>
<dbReference type="Gene3D" id="2.40.50.140">
    <property type="entry name" value="Nucleic acid-binding proteins"/>
    <property type="match status" value="1"/>
</dbReference>
<dbReference type="AlphaFoldDB" id="A0A211YSP0"/>
<dbReference type="GO" id="GO:0009002">
    <property type="term" value="F:serine-type D-Ala-D-Ala carboxypeptidase activity"/>
    <property type="evidence" value="ECO:0007669"/>
    <property type="project" value="UniProtKB-EC"/>
</dbReference>
<evidence type="ECO:0000256" key="25">
    <source>
        <dbReference type="ARBA" id="ARBA00049902"/>
    </source>
</evidence>
<sequence>MRLIGWLLSSLILLLVIAAVGVFAAASYFGRDLPDTAQLAEYAPPITTRLHAADGRLMAEYASQNRLFVPFGAIPPLVAQAFVSAEDQRFYDHPGVDLQGVARAGISAIQNYASGRRVEGASTITQQVARNFFLTPDRAISRKIREMLLAFRIESAFTKQQILELYLNQIYLGRGAYGVAAAALAYFNKPLKDLTVSEAAFLAGLPKAPSSYDPKTRMDAAVNRRNYVIGRLLEDGAITREQADAARAEPLVTKDRRQIEFVSANYFAEEVRRELQRLYGNDALYQGGLSVRTSLDPHLQDLADQSLRDGLRSYDMRHGWRGPLKKIEGFDDWAGQLAAIQRPAGAGDWQMAVVLDVDAKAAAIGFSDKSHGTIPFAEMKWARPWRENQTVGAEPRRPSDVLAKGDVILVEPTGAVPEDKSVPQEFGLRQIPNVQGALVALDPNTGRVMAITGGYDYAMSEFDRGTQAVRQPGSTFKPFVYLTALEAGYTPATIIDDAPITIDVGTTDWTPENDDHRFLGPMPLRVGVERSRNLMTVRLIQAVGLDKVKDTAERFGVYKDMPLLYSMALGAGATTPLQMATGFAQIANGGKKVVPTFIDRIQDRTGRTIYRHDDRPCEACGQPWADQATPVIADTREQIADPVSAYQITSILQGVVQRGTASALNKLGFTLAGKTGTTNDAKDAWFVGFAPDLVVAIYVGFDDPRTLGAREWGSTAALPIFRDFMSAALKGKDVPPFRIPPGVNLVKIDRLTGQPAYGSGGDTIWEAFRPGTEPGTGYALDRLDGGGGTPTDQGTTGFGDTVPDATTGTGGLY</sequence>
<feature type="domain" description="Penicillin-binding protein OB-like" evidence="30">
    <location>
        <begin position="320"/>
        <end position="434"/>
    </location>
</feature>
<evidence type="ECO:0000256" key="17">
    <source>
        <dbReference type="ARBA" id="ARBA00022984"/>
    </source>
</evidence>
<keyword evidence="19" id="KW-0472">Membrane</keyword>
<evidence type="ECO:0000256" key="19">
    <source>
        <dbReference type="ARBA" id="ARBA00023136"/>
    </source>
</evidence>
<evidence type="ECO:0000256" key="26">
    <source>
        <dbReference type="ARBA" id="ARBA00060592"/>
    </source>
</evidence>
<comment type="pathway">
    <text evidence="26">Glycan biosynthesis.</text>
</comment>
<dbReference type="Pfam" id="PF00905">
    <property type="entry name" value="Transpeptidase"/>
    <property type="match status" value="1"/>
</dbReference>
<keyword evidence="17" id="KW-0573">Peptidoglycan synthesis</keyword>
<dbReference type="PANTHER" id="PTHR32282">
    <property type="entry name" value="BINDING PROTEIN TRANSPEPTIDASE, PUTATIVE-RELATED"/>
    <property type="match status" value="1"/>
</dbReference>
<keyword evidence="20" id="KW-0046">Antibiotic resistance</keyword>
<dbReference type="NCBIfam" id="TIGR02074">
    <property type="entry name" value="PBP_1a_fam"/>
    <property type="match status" value="1"/>
</dbReference>
<dbReference type="GO" id="GO:0008955">
    <property type="term" value="F:peptidoglycan glycosyltransferase activity"/>
    <property type="evidence" value="ECO:0007669"/>
    <property type="project" value="UniProtKB-EC"/>
</dbReference>
<dbReference type="Pfam" id="PF17092">
    <property type="entry name" value="PCB_OB"/>
    <property type="match status" value="1"/>
</dbReference>
<comment type="similarity">
    <text evidence="4">In the N-terminal section; belongs to the glycosyltransferase 51 family.</text>
</comment>
<organism evidence="31 32">
    <name type="scientific">Inquilinus limosus</name>
    <dbReference type="NCBI Taxonomy" id="171674"/>
    <lineage>
        <taxon>Bacteria</taxon>
        <taxon>Pseudomonadati</taxon>
        <taxon>Pseudomonadota</taxon>
        <taxon>Alphaproteobacteria</taxon>
        <taxon>Rhodospirillales</taxon>
        <taxon>Rhodospirillaceae</taxon>
        <taxon>Inquilinus</taxon>
    </lineage>
</organism>
<proteinExistence type="inferred from homology"/>
<dbReference type="GO" id="GO:0008360">
    <property type="term" value="P:regulation of cell shape"/>
    <property type="evidence" value="ECO:0007669"/>
    <property type="project" value="UniProtKB-KW"/>
</dbReference>
<evidence type="ECO:0000256" key="2">
    <source>
        <dbReference type="ARBA" id="ARBA00004752"/>
    </source>
</evidence>
<evidence type="ECO:0000259" key="29">
    <source>
        <dbReference type="Pfam" id="PF00912"/>
    </source>
</evidence>
<evidence type="ECO:0000256" key="18">
    <source>
        <dbReference type="ARBA" id="ARBA00022989"/>
    </source>
</evidence>
<dbReference type="Proteomes" id="UP000196655">
    <property type="component" value="Unassembled WGS sequence"/>
</dbReference>
<dbReference type="EC" id="3.4.16.4" evidence="5"/>
<dbReference type="GO" id="GO:0046677">
    <property type="term" value="P:response to antibiotic"/>
    <property type="evidence" value="ECO:0007669"/>
    <property type="project" value="UniProtKB-KW"/>
</dbReference>
<evidence type="ECO:0000256" key="1">
    <source>
        <dbReference type="ARBA" id="ARBA00004249"/>
    </source>
</evidence>
<dbReference type="EMBL" id="NHON01000181">
    <property type="protein sequence ID" value="OWJ56073.1"/>
    <property type="molecule type" value="Genomic_DNA"/>
</dbReference>
<dbReference type="InterPro" id="IPR036950">
    <property type="entry name" value="PBP_transglycosylase"/>
</dbReference>
<evidence type="ECO:0000256" key="7">
    <source>
        <dbReference type="ARBA" id="ARBA00022475"/>
    </source>
</evidence>
<evidence type="ECO:0000256" key="27">
    <source>
        <dbReference type="SAM" id="MobiDB-lite"/>
    </source>
</evidence>
<keyword evidence="14" id="KW-0378">Hydrolase</keyword>
<evidence type="ECO:0000256" key="6">
    <source>
        <dbReference type="ARBA" id="ARBA00018638"/>
    </source>
</evidence>
<dbReference type="GO" id="GO:0008658">
    <property type="term" value="F:penicillin binding"/>
    <property type="evidence" value="ECO:0007669"/>
    <property type="project" value="InterPro"/>
</dbReference>
<keyword evidence="10" id="KW-0645">Protease</keyword>
<evidence type="ECO:0000256" key="24">
    <source>
        <dbReference type="ARBA" id="ARBA00044770"/>
    </source>
</evidence>
<evidence type="ECO:0000256" key="15">
    <source>
        <dbReference type="ARBA" id="ARBA00022960"/>
    </source>
</evidence>